<dbReference type="AlphaFoldDB" id="A0AAW1KWT9"/>
<proteinExistence type="predicted"/>
<dbReference type="Pfam" id="PF05678">
    <property type="entry name" value="VQ"/>
    <property type="match status" value="1"/>
</dbReference>
<evidence type="ECO:0000313" key="3">
    <source>
        <dbReference type="EMBL" id="KAK9727156.1"/>
    </source>
</evidence>
<evidence type="ECO:0000256" key="1">
    <source>
        <dbReference type="SAM" id="MobiDB-lite"/>
    </source>
</evidence>
<comment type="caution">
    <text evidence="3">The sequence shown here is derived from an EMBL/GenBank/DDBJ whole genome shotgun (WGS) entry which is preliminary data.</text>
</comment>
<dbReference type="InterPro" id="IPR008889">
    <property type="entry name" value="VQ"/>
</dbReference>
<feature type="region of interest" description="Disordered" evidence="1">
    <location>
        <begin position="1"/>
        <end position="35"/>
    </location>
</feature>
<evidence type="ECO:0000259" key="2">
    <source>
        <dbReference type="Pfam" id="PF05678"/>
    </source>
</evidence>
<sequence length="64" mass="7287">MNNKNNNSSSNNKNNNSKEKKMQKSETKDGQDPVVTYFKSPRIIEVRPEEFKGLVQQLTGQSSN</sequence>
<dbReference type="Proteomes" id="UP001443914">
    <property type="component" value="Unassembled WGS sequence"/>
</dbReference>
<feature type="domain" description="VQ" evidence="2">
    <location>
        <begin position="40"/>
        <end position="64"/>
    </location>
</feature>
<protein>
    <recommendedName>
        <fullName evidence="2">VQ domain-containing protein</fullName>
    </recommendedName>
</protein>
<dbReference type="EMBL" id="JBDFQZ010000005">
    <property type="protein sequence ID" value="KAK9727156.1"/>
    <property type="molecule type" value="Genomic_DNA"/>
</dbReference>
<accession>A0AAW1KWT9</accession>
<feature type="compositionally biased region" description="Basic and acidic residues" evidence="1">
    <location>
        <begin position="16"/>
        <end position="31"/>
    </location>
</feature>
<reference evidence="3" key="1">
    <citation type="submission" date="2024-03" db="EMBL/GenBank/DDBJ databases">
        <title>WGS assembly of Saponaria officinalis var. Norfolk2.</title>
        <authorList>
            <person name="Jenkins J."/>
            <person name="Shu S."/>
            <person name="Grimwood J."/>
            <person name="Barry K."/>
            <person name="Goodstein D."/>
            <person name="Schmutz J."/>
            <person name="Leebens-Mack J."/>
            <person name="Osbourn A."/>
        </authorList>
    </citation>
    <scope>NUCLEOTIDE SEQUENCE [LARGE SCALE GENOMIC DNA]</scope>
    <source>
        <strain evidence="3">JIC</strain>
    </source>
</reference>
<feature type="compositionally biased region" description="Low complexity" evidence="1">
    <location>
        <begin position="1"/>
        <end position="15"/>
    </location>
</feature>
<gene>
    <name evidence="3" type="ORF">RND81_05G262300</name>
</gene>
<name>A0AAW1KWT9_SAPOF</name>
<keyword evidence="4" id="KW-1185">Reference proteome</keyword>
<evidence type="ECO:0000313" key="4">
    <source>
        <dbReference type="Proteomes" id="UP001443914"/>
    </source>
</evidence>
<organism evidence="3 4">
    <name type="scientific">Saponaria officinalis</name>
    <name type="common">Common soapwort</name>
    <name type="synonym">Lychnis saponaria</name>
    <dbReference type="NCBI Taxonomy" id="3572"/>
    <lineage>
        <taxon>Eukaryota</taxon>
        <taxon>Viridiplantae</taxon>
        <taxon>Streptophyta</taxon>
        <taxon>Embryophyta</taxon>
        <taxon>Tracheophyta</taxon>
        <taxon>Spermatophyta</taxon>
        <taxon>Magnoliopsida</taxon>
        <taxon>eudicotyledons</taxon>
        <taxon>Gunneridae</taxon>
        <taxon>Pentapetalae</taxon>
        <taxon>Caryophyllales</taxon>
        <taxon>Caryophyllaceae</taxon>
        <taxon>Caryophylleae</taxon>
        <taxon>Saponaria</taxon>
    </lineage>
</organism>